<evidence type="ECO:0008006" key="3">
    <source>
        <dbReference type="Google" id="ProtNLM"/>
    </source>
</evidence>
<protein>
    <recommendedName>
        <fullName evidence="3">F-box associated domain-containing protein</fullName>
    </recommendedName>
</protein>
<feature type="non-terminal residue" evidence="1">
    <location>
        <position position="478"/>
    </location>
</feature>
<organism evidence="1 2">
    <name type="scientific">Cryptosporidium canis</name>
    <dbReference type="NCBI Taxonomy" id="195482"/>
    <lineage>
        <taxon>Eukaryota</taxon>
        <taxon>Sar</taxon>
        <taxon>Alveolata</taxon>
        <taxon>Apicomplexa</taxon>
        <taxon>Conoidasida</taxon>
        <taxon>Coccidia</taxon>
        <taxon>Eucoccidiorida</taxon>
        <taxon>Eimeriorina</taxon>
        <taxon>Cryptosporidiidae</taxon>
        <taxon>Cryptosporidium</taxon>
    </lineage>
</organism>
<gene>
    <name evidence="1" type="ORF">OJ252_3329</name>
</gene>
<proteinExistence type="predicted"/>
<reference evidence="1" key="1">
    <citation type="submission" date="2022-10" db="EMBL/GenBank/DDBJ databases">
        <title>Adaptive evolution leads to modifications in subtelomeric GC content in a zoonotic Cryptosporidium species.</title>
        <authorList>
            <person name="Li J."/>
            <person name="Feng Y."/>
            <person name="Xiao L."/>
        </authorList>
    </citation>
    <scope>NUCLEOTIDE SEQUENCE</scope>
    <source>
        <strain evidence="1">25894</strain>
    </source>
</reference>
<sequence>MHTGGTGAVHSRWPLCVFVDEKSLLPEVSVVNLDEGRSIQRLEIHGRALPRYVCWHEDLLTLVVGFDDYFEVWTLEHDIRYVRLLDEGIIAPSFDLGYEDYYSGMIEGARHGGHGFQSFGVTDILGSNHRRRLNIFWSERYGSIRLELFKRVDLRVLHNGDAVLKRMSWLDHSKLVIQHSSDSRGTFLTVWRFQFETFNIDVYKEILSRRRLEEAPSAFLNELEDVYIEVLAGVDSKPVLEQELSFVGPRADLHVAFDYSERFIIVYQCLDNELFIWRYEHSEDQDQTHRIAGVFPSQFQFQKISLRQGEEIVHASWKPCLSGTPYKLRRLGGISELSAFSIISRTSEDIIVRIWRESSLNKPCKFTQALYLRFDNRPLVGNEEITLIWESFRDNVTHHLNSLEASGSSIEDLSEELQDPPYYYSTSRYPLIEEDGDDYLYHSTSSYYSEELSVSSIPLNSCNVPNPNRFSNKPKDSK</sequence>
<name>A0ABQ8P3P5_9CRYT</name>
<keyword evidence="2" id="KW-1185">Reference proteome</keyword>
<dbReference type="EMBL" id="JAPCXB010000156">
    <property type="protein sequence ID" value="KAJ1605968.1"/>
    <property type="molecule type" value="Genomic_DNA"/>
</dbReference>
<evidence type="ECO:0000313" key="2">
    <source>
        <dbReference type="Proteomes" id="UP001071777"/>
    </source>
</evidence>
<dbReference type="Proteomes" id="UP001071777">
    <property type="component" value="Unassembled WGS sequence"/>
</dbReference>
<comment type="caution">
    <text evidence="1">The sequence shown here is derived from an EMBL/GenBank/DDBJ whole genome shotgun (WGS) entry which is preliminary data.</text>
</comment>
<evidence type="ECO:0000313" key="1">
    <source>
        <dbReference type="EMBL" id="KAJ1605968.1"/>
    </source>
</evidence>
<accession>A0ABQ8P3P5</accession>